<gene>
    <name evidence="7" type="ORF">FLK61_39535</name>
</gene>
<organism evidence="7 8">
    <name type="scientific">Paenalkalicoccus suaedae</name>
    <dbReference type="NCBI Taxonomy" id="2592382"/>
    <lineage>
        <taxon>Bacteria</taxon>
        <taxon>Bacillati</taxon>
        <taxon>Bacillota</taxon>
        <taxon>Bacilli</taxon>
        <taxon>Bacillales</taxon>
        <taxon>Bacillaceae</taxon>
        <taxon>Paenalkalicoccus</taxon>
    </lineage>
</organism>
<dbReference type="KEGG" id="psua:FLK61_39535"/>
<keyword evidence="3" id="KW-0961">Cell wall biogenesis/degradation</keyword>
<reference evidence="8" key="1">
    <citation type="submission" date="2019-07" db="EMBL/GenBank/DDBJ databases">
        <title>Bacillus alkalisoli sp. nov. isolated from saline soil.</title>
        <authorList>
            <person name="Sun J.-Q."/>
            <person name="Xu L."/>
        </authorList>
    </citation>
    <scope>NUCLEOTIDE SEQUENCE [LARGE SCALE GENOMIC DNA]</scope>
    <source>
        <strain evidence="8">M4U3P1</strain>
    </source>
</reference>
<keyword evidence="8" id="KW-1185">Reference proteome</keyword>
<dbReference type="GO" id="GO:0030288">
    <property type="term" value="C:outer membrane-bounded periplasmic space"/>
    <property type="evidence" value="ECO:0007669"/>
    <property type="project" value="TreeGrafter"/>
</dbReference>
<feature type="signal peptide" evidence="4">
    <location>
        <begin position="1"/>
        <end position="29"/>
    </location>
</feature>
<dbReference type="SUPFAM" id="SSF53187">
    <property type="entry name" value="Zn-dependent exopeptidases"/>
    <property type="match status" value="1"/>
</dbReference>
<dbReference type="PANTHER" id="PTHR30404:SF0">
    <property type="entry name" value="N-ACETYLMURAMOYL-L-ALANINE AMIDASE AMIC"/>
    <property type="match status" value="1"/>
</dbReference>
<dbReference type="GO" id="GO:0008745">
    <property type="term" value="F:N-acetylmuramoyl-L-alanine amidase activity"/>
    <property type="evidence" value="ECO:0007669"/>
    <property type="project" value="InterPro"/>
</dbReference>
<dbReference type="Pfam" id="PF08239">
    <property type="entry name" value="SH3_3"/>
    <property type="match status" value="1"/>
</dbReference>
<evidence type="ECO:0000256" key="2">
    <source>
        <dbReference type="ARBA" id="ARBA00022801"/>
    </source>
</evidence>
<dbReference type="PANTHER" id="PTHR30404">
    <property type="entry name" value="N-ACETYLMURAMOYL-L-ALANINE AMIDASE"/>
    <property type="match status" value="1"/>
</dbReference>
<keyword evidence="1 4" id="KW-0732">Signal</keyword>
<dbReference type="Pfam" id="PF00395">
    <property type="entry name" value="SLH"/>
    <property type="match status" value="3"/>
</dbReference>
<dbReference type="Proteomes" id="UP000318138">
    <property type="component" value="Chromosome"/>
</dbReference>
<dbReference type="InterPro" id="IPR002508">
    <property type="entry name" value="MurNAc-LAA_cat"/>
</dbReference>
<dbReference type="CDD" id="cd02696">
    <property type="entry name" value="MurNAc-LAA"/>
    <property type="match status" value="1"/>
</dbReference>
<evidence type="ECO:0000313" key="7">
    <source>
        <dbReference type="EMBL" id="QKS72709.1"/>
    </source>
</evidence>
<dbReference type="GO" id="GO:0071555">
    <property type="term" value="P:cell wall organization"/>
    <property type="evidence" value="ECO:0007669"/>
    <property type="project" value="UniProtKB-KW"/>
</dbReference>
<evidence type="ECO:0000259" key="5">
    <source>
        <dbReference type="PROSITE" id="PS51272"/>
    </source>
</evidence>
<keyword evidence="2" id="KW-0378">Hydrolase</keyword>
<dbReference type="EMBL" id="CP041372">
    <property type="protein sequence ID" value="QKS72709.1"/>
    <property type="molecule type" value="Genomic_DNA"/>
</dbReference>
<dbReference type="Pfam" id="PF01520">
    <property type="entry name" value="Amidase_3"/>
    <property type="match status" value="1"/>
</dbReference>
<feature type="chain" id="PRO_5032474105" evidence="4">
    <location>
        <begin position="30"/>
        <end position="462"/>
    </location>
</feature>
<evidence type="ECO:0000313" key="8">
    <source>
        <dbReference type="Proteomes" id="UP000318138"/>
    </source>
</evidence>
<evidence type="ECO:0000256" key="1">
    <source>
        <dbReference type="ARBA" id="ARBA00022729"/>
    </source>
</evidence>
<proteinExistence type="predicted"/>
<dbReference type="SMART" id="SM00287">
    <property type="entry name" value="SH3b"/>
    <property type="match status" value="1"/>
</dbReference>
<sequence length="462" mass="50170">MRKLTLLMVALTMLFSLVGLSFAPQSAEASRFSDANQVEVLRLAEDGIVRGVAPNQFGPQQNVTRAEAAVMIARALGIEGRAGGNSFSDVPSTHWAGPQIAAMAERNLIGGYSDGTFQPNRTLSRQEMAAILGRTFNYESVRSSFFTDVPPSHYYYQSIRILGDSAITGGYPDGTFGPTRTINRLEFSLMMARTLYPEYRPEVASVGLSGSIAKGTVINSDTLNVRPDPSTSHAPLGAITRGTEVNIHEFVGTWALVSNDNIRGYVSTSYLSVTYPPGSGSLAGRVIMLDPGHGGSDPGAVANGLQEKEINLDVSLRTMRKLQNAGATVLMTRTTDVFPSLQDRVRMANNSNADIFISVHANAAASTSARGSETFYDTTYRAADSRRLAQELQVEMLDKLNTVNRGVKTQGFYVIRNTRIPSALVELGFMTNPAEAERMKTSAFREASAEALYQGIVNYYRR</sequence>
<feature type="domain" description="SH3b" evidence="6">
    <location>
        <begin position="212"/>
        <end position="275"/>
    </location>
</feature>
<evidence type="ECO:0000259" key="6">
    <source>
        <dbReference type="PROSITE" id="PS51781"/>
    </source>
</evidence>
<feature type="domain" description="SLH" evidence="5">
    <location>
        <begin position="23"/>
        <end position="82"/>
    </location>
</feature>
<accession>A0A859FI03</accession>
<dbReference type="InterPro" id="IPR003646">
    <property type="entry name" value="SH3-like_bac-type"/>
</dbReference>
<dbReference type="PROSITE" id="PS51272">
    <property type="entry name" value="SLH"/>
    <property type="match status" value="3"/>
</dbReference>
<feature type="domain" description="SLH" evidence="5">
    <location>
        <begin position="147"/>
        <end position="205"/>
    </location>
</feature>
<evidence type="ECO:0000256" key="4">
    <source>
        <dbReference type="SAM" id="SignalP"/>
    </source>
</evidence>
<dbReference type="GO" id="GO:0009253">
    <property type="term" value="P:peptidoglycan catabolic process"/>
    <property type="evidence" value="ECO:0007669"/>
    <property type="project" value="InterPro"/>
</dbReference>
<feature type="domain" description="SLH" evidence="5">
    <location>
        <begin position="83"/>
        <end position="146"/>
    </location>
</feature>
<dbReference type="PROSITE" id="PS51781">
    <property type="entry name" value="SH3B"/>
    <property type="match status" value="1"/>
</dbReference>
<dbReference type="Gene3D" id="3.40.630.40">
    <property type="entry name" value="Zn-dependent exopeptidases"/>
    <property type="match status" value="1"/>
</dbReference>
<dbReference type="RefSeq" id="WP_176010678.1">
    <property type="nucleotide sequence ID" value="NZ_CP041372.2"/>
</dbReference>
<protein>
    <submittedName>
        <fullName evidence="7">N-acetylmuramoyl-L-alanine amidase</fullName>
    </submittedName>
</protein>
<dbReference type="AlphaFoldDB" id="A0A859FI03"/>
<name>A0A859FI03_9BACI</name>
<dbReference type="Gene3D" id="2.30.30.40">
    <property type="entry name" value="SH3 Domains"/>
    <property type="match status" value="1"/>
</dbReference>
<dbReference type="InterPro" id="IPR050695">
    <property type="entry name" value="N-acetylmuramoyl_amidase_3"/>
</dbReference>
<evidence type="ECO:0000256" key="3">
    <source>
        <dbReference type="ARBA" id="ARBA00023316"/>
    </source>
</evidence>
<dbReference type="InterPro" id="IPR001119">
    <property type="entry name" value="SLH_dom"/>
</dbReference>
<dbReference type="SMART" id="SM00646">
    <property type="entry name" value="Ami_3"/>
    <property type="match status" value="1"/>
</dbReference>